<evidence type="ECO:0000256" key="7">
    <source>
        <dbReference type="SAM" id="MobiDB-lite"/>
    </source>
</evidence>
<dbReference type="EMBL" id="CAJNNV010026336">
    <property type="protein sequence ID" value="CAE8617921.1"/>
    <property type="molecule type" value="Genomic_DNA"/>
</dbReference>
<feature type="compositionally biased region" description="Polar residues" evidence="7">
    <location>
        <begin position="152"/>
        <end position="167"/>
    </location>
</feature>
<keyword evidence="2" id="KW-0479">Metal-binding</keyword>
<dbReference type="GO" id="GO:0031543">
    <property type="term" value="F:peptidyl-proline dioxygenase activity"/>
    <property type="evidence" value="ECO:0007669"/>
    <property type="project" value="TreeGrafter"/>
</dbReference>
<evidence type="ECO:0000256" key="5">
    <source>
        <dbReference type="ARBA" id="ARBA00023002"/>
    </source>
</evidence>
<dbReference type="Pfam" id="PF13640">
    <property type="entry name" value="2OG-FeII_Oxy_3"/>
    <property type="match status" value="1"/>
</dbReference>
<keyword evidence="10" id="KW-1185">Reference proteome</keyword>
<dbReference type="PROSITE" id="PS51471">
    <property type="entry name" value="FE2OG_OXY"/>
    <property type="match status" value="1"/>
</dbReference>
<comment type="cofactor">
    <cofactor evidence="1">
        <name>L-ascorbate</name>
        <dbReference type="ChEBI" id="CHEBI:38290"/>
    </cofactor>
</comment>
<protein>
    <recommendedName>
        <fullName evidence="8">Fe2OG dioxygenase domain-containing protein</fullName>
    </recommendedName>
</protein>
<evidence type="ECO:0000256" key="2">
    <source>
        <dbReference type="ARBA" id="ARBA00022723"/>
    </source>
</evidence>
<dbReference type="InterPro" id="IPR005123">
    <property type="entry name" value="Oxoglu/Fe-dep_dioxygenase_dom"/>
</dbReference>
<evidence type="ECO:0000256" key="3">
    <source>
        <dbReference type="ARBA" id="ARBA00022896"/>
    </source>
</evidence>
<keyword evidence="4" id="KW-0223">Dioxygenase</keyword>
<dbReference type="InterPro" id="IPR006620">
    <property type="entry name" value="Pro_4_hyd_alph"/>
</dbReference>
<proteinExistence type="predicted"/>
<feature type="region of interest" description="Disordered" evidence="7">
    <location>
        <begin position="9"/>
        <end position="36"/>
    </location>
</feature>
<dbReference type="PANTHER" id="PTHR12907:SF26">
    <property type="entry name" value="HIF PROLYL HYDROXYLASE, ISOFORM C"/>
    <property type="match status" value="1"/>
</dbReference>
<dbReference type="GO" id="GO:0031418">
    <property type="term" value="F:L-ascorbic acid binding"/>
    <property type="evidence" value="ECO:0007669"/>
    <property type="project" value="UniProtKB-KW"/>
</dbReference>
<dbReference type="GO" id="GO:0071456">
    <property type="term" value="P:cellular response to hypoxia"/>
    <property type="evidence" value="ECO:0007669"/>
    <property type="project" value="TreeGrafter"/>
</dbReference>
<dbReference type="PANTHER" id="PTHR12907">
    <property type="entry name" value="EGL NINE HOMOLOG-RELATED"/>
    <property type="match status" value="1"/>
</dbReference>
<sequence>MQKLIKALLSDAPTATGSHQHSPSVEAAGESLPKLAPRPVRADEVFDAAPLRSQLASEAKKSKTQSSAAKKQIARLAQQVAERLASCGWAVLDGLFDSSESAAVRAEMEQLEPHFHASEIWVGHQAAVGAQMTMPDIRGDRVLWMCGHHPQRSSTPWSHANTSQSGSDFAPGEDPHALQPCSSSIRQTAREETAKPSLRTGGARRVQPSERWLNRHLSGMLDAMDALVLGLKEAPNTGRCANLADRSDAMLAVYPETGARFQRHVDNTAGDGRRLTFLCYMNEEWGATDGGELCMHPTGSQPVLVAPAAGRLALFFADTMPHEVLPARRHRYSVNVWYYDTEERARAEHEAATRGRIGGGTGAAPISDADNAAAKGFLQQVLGGGNGRPAERAELERLANEAERLPPGAAHVVAQVTMGSRAAPDVKPTDVAASLRAMVPAALDALRGDLSVMRTS</sequence>
<feature type="domain" description="Fe2OG dioxygenase" evidence="8">
    <location>
        <begin position="245"/>
        <end position="340"/>
    </location>
</feature>
<dbReference type="Gene3D" id="2.60.120.620">
    <property type="entry name" value="q2cbj1_9rhob like domain"/>
    <property type="match status" value="1"/>
</dbReference>
<evidence type="ECO:0000313" key="10">
    <source>
        <dbReference type="Proteomes" id="UP000654075"/>
    </source>
</evidence>
<evidence type="ECO:0000256" key="6">
    <source>
        <dbReference type="ARBA" id="ARBA00023004"/>
    </source>
</evidence>
<dbReference type="AlphaFoldDB" id="A0A813FWB4"/>
<evidence type="ECO:0000259" key="8">
    <source>
        <dbReference type="PROSITE" id="PS51471"/>
    </source>
</evidence>
<dbReference type="InterPro" id="IPR044862">
    <property type="entry name" value="Pro_4_hyd_alph_FE2OG_OXY"/>
</dbReference>
<evidence type="ECO:0000313" key="9">
    <source>
        <dbReference type="EMBL" id="CAE8617921.1"/>
    </source>
</evidence>
<keyword evidence="5" id="KW-0560">Oxidoreductase</keyword>
<evidence type="ECO:0000256" key="1">
    <source>
        <dbReference type="ARBA" id="ARBA00001961"/>
    </source>
</evidence>
<feature type="compositionally biased region" description="Polar residues" evidence="7">
    <location>
        <begin position="13"/>
        <end position="23"/>
    </location>
</feature>
<dbReference type="OrthoDB" id="425485at2759"/>
<feature type="region of interest" description="Disordered" evidence="7">
    <location>
        <begin position="150"/>
        <end position="207"/>
    </location>
</feature>
<evidence type="ECO:0000256" key="4">
    <source>
        <dbReference type="ARBA" id="ARBA00022964"/>
    </source>
</evidence>
<name>A0A813FWB4_POLGL</name>
<organism evidence="9 10">
    <name type="scientific">Polarella glacialis</name>
    <name type="common">Dinoflagellate</name>
    <dbReference type="NCBI Taxonomy" id="89957"/>
    <lineage>
        <taxon>Eukaryota</taxon>
        <taxon>Sar</taxon>
        <taxon>Alveolata</taxon>
        <taxon>Dinophyceae</taxon>
        <taxon>Suessiales</taxon>
        <taxon>Suessiaceae</taxon>
        <taxon>Polarella</taxon>
    </lineage>
</organism>
<dbReference type="SMART" id="SM00702">
    <property type="entry name" value="P4Hc"/>
    <property type="match status" value="1"/>
</dbReference>
<dbReference type="Proteomes" id="UP000654075">
    <property type="component" value="Unassembled WGS sequence"/>
</dbReference>
<dbReference type="InterPro" id="IPR051559">
    <property type="entry name" value="HIF_prolyl_hydroxylases"/>
</dbReference>
<dbReference type="GO" id="GO:0008198">
    <property type="term" value="F:ferrous iron binding"/>
    <property type="evidence" value="ECO:0007669"/>
    <property type="project" value="TreeGrafter"/>
</dbReference>
<comment type="caution">
    <text evidence="9">The sequence shown here is derived from an EMBL/GenBank/DDBJ whole genome shotgun (WGS) entry which is preliminary data.</text>
</comment>
<keyword evidence="3" id="KW-0847">Vitamin C</keyword>
<gene>
    <name evidence="9" type="ORF">PGLA1383_LOCUS35577</name>
</gene>
<keyword evidence="6" id="KW-0408">Iron</keyword>
<accession>A0A813FWB4</accession>
<reference evidence="9" key="1">
    <citation type="submission" date="2021-02" db="EMBL/GenBank/DDBJ databases">
        <authorList>
            <person name="Dougan E. K."/>
            <person name="Rhodes N."/>
            <person name="Thang M."/>
            <person name="Chan C."/>
        </authorList>
    </citation>
    <scope>NUCLEOTIDE SEQUENCE</scope>
</reference>